<reference evidence="1 2" key="1">
    <citation type="submission" date="2011-11" db="EMBL/GenBank/DDBJ databases">
        <title>The Noncontiguous Finished genome of Desulfosporosinus youngiae DSM 17734.</title>
        <authorList>
            <consortium name="US DOE Joint Genome Institute (JGI-PGF)"/>
            <person name="Lucas S."/>
            <person name="Han J."/>
            <person name="Lapidus A."/>
            <person name="Cheng J.-F."/>
            <person name="Goodwin L."/>
            <person name="Pitluck S."/>
            <person name="Peters L."/>
            <person name="Ovchinnikova G."/>
            <person name="Lu M."/>
            <person name="Land M.L."/>
            <person name="Hauser L."/>
            <person name="Pester M."/>
            <person name="Spring S."/>
            <person name="Ollivier B."/>
            <person name="Rattei T."/>
            <person name="Klenk H.-P."/>
            <person name="Wagner M."/>
            <person name="Loy A."/>
            <person name="Woyke T.J."/>
        </authorList>
    </citation>
    <scope>NUCLEOTIDE SEQUENCE [LARGE SCALE GENOMIC DNA]</scope>
    <source>
        <strain evidence="1 2">DSM 17734</strain>
    </source>
</reference>
<dbReference type="OrthoDB" id="2088103at2"/>
<keyword evidence="2" id="KW-1185">Reference proteome</keyword>
<dbReference type="HOGENOM" id="CLU_1575977_0_0_9"/>
<protein>
    <submittedName>
        <fullName evidence="1">Uncharacterized protein</fullName>
    </submittedName>
</protein>
<name>H5Y260_9FIRM</name>
<dbReference type="EMBL" id="CM001441">
    <property type="protein sequence ID" value="EHQ88258.1"/>
    <property type="molecule type" value="Genomic_DNA"/>
</dbReference>
<accession>H5Y260</accession>
<evidence type="ECO:0000313" key="2">
    <source>
        <dbReference type="Proteomes" id="UP000005104"/>
    </source>
</evidence>
<gene>
    <name evidence="1" type="ORF">DesyoDRAFT_1088</name>
</gene>
<evidence type="ECO:0000313" key="1">
    <source>
        <dbReference type="EMBL" id="EHQ88258.1"/>
    </source>
</evidence>
<organism evidence="1 2">
    <name type="scientific">Desulfosporosinus youngiae DSM 17734</name>
    <dbReference type="NCBI Taxonomy" id="768710"/>
    <lineage>
        <taxon>Bacteria</taxon>
        <taxon>Bacillati</taxon>
        <taxon>Bacillota</taxon>
        <taxon>Clostridia</taxon>
        <taxon>Eubacteriales</taxon>
        <taxon>Desulfitobacteriaceae</taxon>
        <taxon>Desulfosporosinus</taxon>
    </lineage>
</organism>
<proteinExistence type="predicted"/>
<dbReference type="Proteomes" id="UP000005104">
    <property type="component" value="Chromosome"/>
</dbReference>
<dbReference type="AlphaFoldDB" id="H5Y260"/>
<dbReference type="STRING" id="768710.DesyoDRAFT_1088"/>
<dbReference type="RefSeq" id="WP_007780395.1">
    <property type="nucleotide sequence ID" value="NZ_CM001441.1"/>
</dbReference>
<sequence length="169" mass="19560">MNRKFIRLVTENPQGNYQYLHNMTVIKDKEVFLRDFEGEGDLSLVDYCKRECMERCNTDIDASVEEFGEHMDCGCPITLIYHMAVGHAELRNRLGQYESSGLSPEDLKERTCEWSEDDEGNWSCSKCTAVVIFAEDGPSENRMSFCPECGRKIINISLWKDELLEDEHE</sequence>